<protein>
    <submittedName>
        <fullName evidence="1">VIR protein</fullName>
    </submittedName>
</protein>
<dbReference type="VEuPathDB" id="PlasmoDB:PVX_088798"/>
<dbReference type="VEuPathDB" id="PlasmoDB:PVP01_0007000"/>
<dbReference type="Pfam" id="PF05795">
    <property type="entry name" value="Plasmodium_Vir"/>
    <property type="match status" value="2"/>
</dbReference>
<organism evidence="1">
    <name type="scientific">Plasmodium vivax</name>
    <name type="common">malaria parasite P. vivax</name>
    <dbReference type="NCBI Taxonomy" id="5855"/>
    <lineage>
        <taxon>Eukaryota</taxon>
        <taxon>Sar</taxon>
        <taxon>Alveolata</taxon>
        <taxon>Apicomplexa</taxon>
        <taxon>Aconoidasida</taxon>
        <taxon>Haemosporida</taxon>
        <taxon>Plasmodiidae</taxon>
        <taxon>Plasmodium</taxon>
        <taxon>Plasmodium (Plasmodium)</taxon>
    </lineage>
</organism>
<name>A0A565A572_PLAVI</name>
<accession>A0A565A572</accession>
<dbReference type="Proteomes" id="UP000220605">
    <property type="component" value="Unassembled WGS sequence"/>
</dbReference>
<evidence type="ECO:0000313" key="1">
    <source>
        <dbReference type="EMBL" id="VUZ99987.1"/>
    </source>
</evidence>
<reference evidence="1" key="1">
    <citation type="submission" date="2016-07" db="EMBL/GenBank/DDBJ databases">
        <authorList>
            <consortium name="Pathogen Informatics"/>
        </authorList>
    </citation>
    <scope>NUCLEOTIDE SEQUENCE</scope>
</reference>
<sequence>METGENEEHMLPSEKFYKEYNKSYVNLDNNSKCEDLTGKIPGFPDIDKLCNRLIMNLKNLNNKDKNDPSVIYDCTYLHYWMNDSVIKELNEAYYDQYIPIITKLIVVWANIKGTLNPSKYVCEHPTGPLINLSAKEFKFRKEMYDYYYNYRKINDWDFSNISDCTETCKYLNTINEKYGTFRSDCSPSKHNKCVPEFKNFDDYDPIHLINKLGCKIPRKCNKDKVLAHDGTFEGKPTTEVNIQDETVKDNNQGYMENSNRTTILNVALPASVFFVLFPMLYKMTPLGSRFGKANKIRNNIINDLKNEEGEHFLAHAFEQESMNNSDRTYNISYNNT</sequence>
<dbReference type="VEuPathDB" id="PlasmoDB:PVPAM_110054900"/>
<dbReference type="VEuPathDB" id="PlasmoDB:PVW1_020006700"/>
<dbReference type="InterPro" id="IPR008780">
    <property type="entry name" value="Plasmodium_Vir"/>
</dbReference>
<gene>
    <name evidence="1" type="ORF">PVP01_0007000</name>
</gene>
<dbReference type="OrthoDB" id="387611at2759"/>
<dbReference type="EMBL" id="FLZR02000024">
    <property type="protein sequence ID" value="VUZ99987.1"/>
    <property type="molecule type" value="Genomic_DNA"/>
</dbReference>
<proteinExistence type="predicted"/>
<dbReference type="AlphaFoldDB" id="A0A565A572"/>